<dbReference type="GO" id="GO:0005829">
    <property type="term" value="C:cytosol"/>
    <property type="evidence" value="ECO:0007669"/>
    <property type="project" value="TreeGrafter"/>
</dbReference>
<feature type="compositionally biased region" description="Low complexity" evidence="6">
    <location>
        <begin position="124"/>
        <end position="143"/>
    </location>
</feature>
<dbReference type="PROSITE" id="PS50110">
    <property type="entry name" value="RESPONSE_REGULATORY"/>
    <property type="match status" value="1"/>
</dbReference>
<dbReference type="Gene3D" id="1.10.10.10">
    <property type="entry name" value="Winged helix-like DNA-binding domain superfamily/Winged helix DNA-binding domain"/>
    <property type="match status" value="1"/>
</dbReference>
<keyword evidence="1 4" id="KW-0597">Phosphoprotein</keyword>
<dbReference type="CDD" id="cd00383">
    <property type="entry name" value="trans_reg_C"/>
    <property type="match status" value="1"/>
</dbReference>
<dbReference type="SMART" id="SM00862">
    <property type="entry name" value="Trans_reg_C"/>
    <property type="match status" value="1"/>
</dbReference>
<dbReference type="GO" id="GO:0000156">
    <property type="term" value="F:phosphorelay response regulator activity"/>
    <property type="evidence" value="ECO:0007669"/>
    <property type="project" value="TreeGrafter"/>
</dbReference>
<evidence type="ECO:0000256" key="5">
    <source>
        <dbReference type="PROSITE-ProRule" id="PRU01091"/>
    </source>
</evidence>
<dbReference type="SMART" id="SM00448">
    <property type="entry name" value="REC"/>
    <property type="match status" value="1"/>
</dbReference>
<dbReference type="AlphaFoldDB" id="A0AAP6EFU8"/>
<keyword evidence="2" id="KW-0902">Two-component regulatory system</keyword>
<keyword evidence="11" id="KW-1185">Reference proteome</keyword>
<evidence type="ECO:0000313" key="10">
    <source>
        <dbReference type="EMBL" id="MDX3022755.1"/>
    </source>
</evidence>
<sequence length="259" mass="28045">MHVLLVEDDPEIAGPLARGLARYGHDVHWVATGQEALLAGGDPEMVLLDLGLPDMDGLDVCRRLRARSEVSLIMISARSSETDKVVGLELGADDYVVKPFTVRELIARMRAVQRRRLAPPPAAAVPRPTAPGATPGSSAPGPASGVVIGLPRRSLDRYGRLSIDRLAHRTYLDDTEIPLSPKEYALLVYLADRLDALVTREDIMAAVWDSNWFGPTKTLDTHVYGLRHKLGDAVCIEAVRGVGFRLAVRTGAPAHQPAS</sequence>
<dbReference type="GO" id="GO:0000976">
    <property type="term" value="F:transcription cis-regulatory region binding"/>
    <property type="evidence" value="ECO:0007669"/>
    <property type="project" value="TreeGrafter"/>
</dbReference>
<dbReference type="Proteomes" id="UP001272987">
    <property type="component" value="Unassembled WGS sequence"/>
</dbReference>
<dbReference type="Gene3D" id="3.40.50.2300">
    <property type="match status" value="1"/>
</dbReference>
<dbReference type="PANTHER" id="PTHR48111:SF40">
    <property type="entry name" value="PHOSPHATE REGULON TRANSCRIPTIONAL REGULATORY PROTEIN PHOB"/>
    <property type="match status" value="1"/>
</dbReference>
<dbReference type="SUPFAM" id="SSF46894">
    <property type="entry name" value="C-terminal effector domain of the bipartite response regulators"/>
    <property type="match status" value="1"/>
</dbReference>
<protein>
    <submittedName>
        <fullName evidence="9">Response regulator transcription factor</fullName>
    </submittedName>
</protein>
<dbReference type="PANTHER" id="PTHR48111">
    <property type="entry name" value="REGULATOR OF RPOS"/>
    <property type="match status" value="1"/>
</dbReference>
<evidence type="ECO:0000313" key="9">
    <source>
        <dbReference type="EMBL" id="MDX2961397.1"/>
    </source>
</evidence>
<feature type="region of interest" description="Disordered" evidence="6">
    <location>
        <begin position="117"/>
        <end position="143"/>
    </location>
</feature>
<proteinExistence type="predicted"/>
<accession>A0AAP6EFU8</accession>
<feature type="modified residue" description="4-aspartylphosphate" evidence="4">
    <location>
        <position position="49"/>
    </location>
</feature>
<dbReference type="InterPro" id="IPR039420">
    <property type="entry name" value="WalR-like"/>
</dbReference>
<dbReference type="InterPro" id="IPR016032">
    <property type="entry name" value="Sig_transdc_resp-reg_C-effctor"/>
</dbReference>
<dbReference type="InterPro" id="IPR011006">
    <property type="entry name" value="CheY-like_superfamily"/>
</dbReference>
<dbReference type="GeneID" id="69812892"/>
<dbReference type="SUPFAM" id="SSF52172">
    <property type="entry name" value="CheY-like"/>
    <property type="match status" value="1"/>
</dbReference>
<keyword evidence="3 5" id="KW-0238">DNA-binding</keyword>
<evidence type="ECO:0000313" key="11">
    <source>
        <dbReference type="Proteomes" id="UP001272987"/>
    </source>
</evidence>
<evidence type="ECO:0000256" key="1">
    <source>
        <dbReference type="ARBA" id="ARBA00022553"/>
    </source>
</evidence>
<feature type="domain" description="OmpR/PhoB-type" evidence="8">
    <location>
        <begin position="153"/>
        <end position="248"/>
    </location>
</feature>
<name>A0AAP6EFU8_9ACTN</name>
<dbReference type="InterPro" id="IPR036388">
    <property type="entry name" value="WH-like_DNA-bd_sf"/>
</dbReference>
<dbReference type="RefSeq" id="WP_010352810.1">
    <property type="nucleotide sequence ID" value="NZ_BCMK01000003.1"/>
</dbReference>
<dbReference type="InterPro" id="IPR001789">
    <property type="entry name" value="Sig_transdc_resp-reg_receiver"/>
</dbReference>
<evidence type="ECO:0000256" key="2">
    <source>
        <dbReference type="ARBA" id="ARBA00023012"/>
    </source>
</evidence>
<dbReference type="Pfam" id="PF00072">
    <property type="entry name" value="Response_reg"/>
    <property type="match status" value="1"/>
</dbReference>
<evidence type="ECO:0000259" key="8">
    <source>
        <dbReference type="PROSITE" id="PS51755"/>
    </source>
</evidence>
<dbReference type="PROSITE" id="PS51755">
    <property type="entry name" value="OMPR_PHOB"/>
    <property type="match status" value="1"/>
</dbReference>
<evidence type="ECO:0000256" key="6">
    <source>
        <dbReference type="SAM" id="MobiDB-lite"/>
    </source>
</evidence>
<dbReference type="Proteomes" id="UP001282288">
    <property type="component" value="Unassembled WGS sequence"/>
</dbReference>
<dbReference type="GO" id="GO:0032993">
    <property type="term" value="C:protein-DNA complex"/>
    <property type="evidence" value="ECO:0007669"/>
    <property type="project" value="TreeGrafter"/>
</dbReference>
<evidence type="ECO:0000256" key="4">
    <source>
        <dbReference type="PROSITE-ProRule" id="PRU00169"/>
    </source>
</evidence>
<comment type="caution">
    <text evidence="9">The sequence shown here is derived from an EMBL/GenBank/DDBJ whole genome shotgun (WGS) entry which is preliminary data.</text>
</comment>
<dbReference type="CDD" id="cd17574">
    <property type="entry name" value="REC_OmpR"/>
    <property type="match status" value="1"/>
</dbReference>
<dbReference type="GO" id="GO:0006355">
    <property type="term" value="P:regulation of DNA-templated transcription"/>
    <property type="evidence" value="ECO:0007669"/>
    <property type="project" value="InterPro"/>
</dbReference>
<dbReference type="InterPro" id="IPR001867">
    <property type="entry name" value="OmpR/PhoB-type_DNA-bd"/>
</dbReference>
<gene>
    <name evidence="9" type="ORF">PV399_16970</name>
    <name evidence="10" type="ORF">PV666_33475</name>
</gene>
<organism evidence="9 12">
    <name type="scientific">Streptomyces acidiscabies</name>
    <dbReference type="NCBI Taxonomy" id="42234"/>
    <lineage>
        <taxon>Bacteria</taxon>
        <taxon>Bacillati</taxon>
        <taxon>Actinomycetota</taxon>
        <taxon>Actinomycetes</taxon>
        <taxon>Kitasatosporales</taxon>
        <taxon>Streptomycetaceae</taxon>
        <taxon>Streptomyces</taxon>
    </lineage>
</organism>
<dbReference type="Pfam" id="PF00486">
    <property type="entry name" value="Trans_reg_C"/>
    <property type="match status" value="1"/>
</dbReference>
<evidence type="ECO:0000313" key="12">
    <source>
        <dbReference type="Proteomes" id="UP001282288"/>
    </source>
</evidence>
<dbReference type="EMBL" id="JARAWC010000011">
    <property type="protein sequence ID" value="MDX2961397.1"/>
    <property type="molecule type" value="Genomic_DNA"/>
</dbReference>
<feature type="DNA-binding region" description="OmpR/PhoB-type" evidence="5">
    <location>
        <begin position="153"/>
        <end position="248"/>
    </location>
</feature>
<dbReference type="Gene3D" id="6.10.250.690">
    <property type="match status" value="1"/>
</dbReference>
<evidence type="ECO:0000256" key="3">
    <source>
        <dbReference type="ARBA" id="ARBA00023125"/>
    </source>
</evidence>
<dbReference type="EMBL" id="JARAWP010000022">
    <property type="protein sequence ID" value="MDX3022755.1"/>
    <property type="molecule type" value="Genomic_DNA"/>
</dbReference>
<evidence type="ECO:0000259" key="7">
    <source>
        <dbReference type="PROSITE" id="PS50110"/>
    </source>
</evidence>
<feature type="domain" description="Response regulatory" evidence="7">
    <location>
        <begin position="2"/>
        <end position="113"/>
    </location>
</feature>
<reference evidence="9 11" key="1">
    <citation type="journal article" date="2023" name="Microb. Genom.">
        <title>Mesoterricola silvestris gen. nov., sp. nov., Mesoterricola sediminis sp. nov., Geothrix oryzae sp. nov., Geothrix edaphica sp. nov., Geothrix rubra sp. nov., and Geothrix limicola sp. nov., six novel members of Acidobacteriota isolated from soils.</title>
        <authorList>
            <person name="Weisberg A.J."/>
            <person name="Pearce E."/>
            <person name="Kramer C.G."/>
            <person name="Chang J.H."/>
            <person name="Clarke C.R."/>
        </authorList>
    </citation>
    <scope>NUCLEOTIDE SEQUENCE</scope>
    <source>
        <strain evidence="10 11">NB05-1H</strain>
        <strain evidence="9">NRRL_B-16521</strain>
    </source>
</reference>